<sequence length="78" mass="8541">MDARAAAVFFVLIVVFQGNPSCALESCVFNSARLATCVLPVCKLSCLVDAKVRHAKYKDGWCDGFINAVCFCRLCHHS</sequence>
<dbReference type="Proteomes" id="UP000006038">
    <property type="component" value="Chromosome 10"/>
</dbReference>
<feature type="signal peptide" evidence="1">
    <location>
        <begin position="1"/>
        <end position="23"/>
    </location>
</feature>
<dbReference type="AlphaFoldDB" id="J3N1W1"/>
<organism evidence="2">
    <name type="scientific">Oryza brachyantha</name>
    <name type="common">malo sina</name>
    <dbReference type="NCBI Taxonomy" id="4533"/>
    <lineage>
        <taxon>Eukaryota</taxon>
        <taxon>Viridiplantae</taxon>
        <taxon>Streptophyta</taxon>
        <taxon>Embryophyta</taxon>
        <taxon>Tracheophyta</taxon>
        <taxon>Spermatophyta</taxon>
        <taxon>Magnoliopsida</taxon>
        <taxon>Liliopsida</taxon>
        <taxon>Poales</taxon>
        <taxon>Poaceae</taxon>
        <taxon>BOP clade</taxon>
        <taxon>Oryzoideae</taxon>
        <taxon>Oryzeae</taxon>
        <taxon>Oryzinae</taxon>
        <taxon>Oryza</taxon>
    </lineage>
</organism>
<evidence type="ECO:0000313" key="3">
    <source>
        <dbReference type="Proteomes" id="UP000006038"/>
    </source>
</evidence>
<dbReference type="EnsemblPlants" id="OB10G15090.1">
    <property type="protein sequence ID" value="OB10G15090.1"/>
    <property type="gene ID" value="OB10G15090"/>
</dbReference>
<dbReference type="eggNOG" id="ENOG502R5YW">
    <property type="taxonomic scope" value="Eukaryota"/>
</dbReference>
<keyword evidence="3" id="KW-1185">Reference proteome</keyword>
<reference evidence="2" key="2">
    <citation type="submission" date="2013-04" db="UniProtKB">
        <authorList>
            <consortium name="EnsemblPlants"/>
        </authorList>
    </citation>
    <scope>IDENTIFICATION</scope>
</reference>
<proteinExistence type="predicted"/>
<keyword evidence="1" id="KW-0732">Signal</keyword>
<reference evidence="2" key="1">
    <citation type="journal article" date="2013" name="Nat. Commun.">
        <title>Whole-genome sequencing of Oryza brachyantha reveals mechanisms underlying Oryza genome evolution.</title>
        <authorList>
            <person name="Chen J."/>
            <person name="Huang Q."/>
            <person name="Gao D."/>
            <person name="Wang J."/>
            <person name="Lang Y."/>
            <person name="Liu T."/>
            <person name="Li B."/>
            <person name="Bai Z."/>
            <person name="Luis Goicoechea J."/>
            <person name="Liang C."/>
            <person name="Chen C."/>
            <person name="Zhang W."/>
            <person name="Sun S."/>
            <person name="Liao Y."/>
            <person name="Zhang X."/>
            <person name="Yang L."/>
            <person name="Song C."/>
            <person name="Wang M."/>
            <person name="Shi J."/>
            <person name="Liu G."/>
            <person name="Liu J."/>
            <person name="Zhou H."/>
            <person name="Zhou W."/>
            <person name="Yu Q."/>
            <person name="An N."/>
            <person name="Chen Y."/>
            <person name="Cai Q."/>
            <person name="Wang B."/>
            <person name="Liu B."/>
            <person name="Min J."/>
            <person name="Huang Y."/>
            <person name="Wu H."/>
            <person name="Li Z."/>
            <person name="Zhang Y."/>
            <person name="Yin Y."/>
            <person name="Song W."/>
            <person name="Jiang J."/>
            <person name="Jackson S.A."/>
            <person name="Wing R.A."/>
            <person name="Wang J."/>
            <person name="Chen M."/>
        </authorList>
    </citation>
    <scope>NUCLEOTIDE SEQUENCE [LARGE SCALE GENOMIC DNA]</scope>
    <source>
        <strain evidence="2">cv. IRGC 101232</strain>
    </source>
</reference>
<dbReference type="Gramene" id="OB10G15090.1">
    <property type="protein sequence ID" value="OB10G15090.1"/>
    <property type="gene ID" value="OB10G15090"/>
</dbReference>
<name>J3N1W1_ORYBR</name>
<feature type="chain" id="PRO_5003775486" description="Knottin scorpion toxin-like domain-containing protein" evidence="1">
    <location>
        <begin position="24"/>
        <end position="78"/>
    </location>
</feature>
<evidence type="ECO:0000256" key="1">
    <source>
        <dbReference type="SAM" id="SignalP"/>
    </source>
</evidence>
<evidence type="ECO:0008006" key="4">
    <source>
        <dbReference type="Google" id="ProtNLM"/>
    </source>
</evidence>
<protein>
    <recommendedName>
        <fullName evidence="4">Knottin scorpion toxin-like domain-containing protein</fullName>
    </recommendedName>
</protein>
<dbReference type="HOGENOM" id="CLU_170639_1_1_1"/>
<dbReference type="OMA" id="CALESCI"/>
<accession>J3N1W1</accession>
<evidence type="ECO:0000313" key="2">
    <source>
        <dbReference type="EnsemblPlants" id="OB10G15090.1"/>
    </source>
</evidence>